<reference evidence="1 2" key="1">
    <citation type="submission" date="2024-02" db="EMBL/GenBank/DDBJ databases">
        <authorList>
            <person name="Chen Y."/>
            <person name="Shah S."/>
            <person name="Dougan E. K."/>
            <person name="Thang M."/>
            <person name="Chan C."/>
        </authorList>
    </citation>
    <scope>NUCLEOTIDE SEQUENCE [LARGE SCALE GENOMIC DNA]</scope>
</reference>
<accession>A0ABP0N2N4</accession>
<dbReference type="EMBL" id="CAXAMN010020702">
    <property type="protein sequence ID" value="CAK9056510.1"/>
    <property type="molecule type" value="Genomic_DNA"/>
</dbReference>
<proteinExistence type="predicted"/>
<gene>
    <name evidence="1" type="ORF">CCMP2556_LOCUS27992</name>
</gene>
<evidence type="ECO:0000313" key="2">
    <source>
        <dbReference type="Proteomes" id="UP001642484"/>
    </source>
</evidence>
<comment type="caution">
    <text evidence="1">The sequence shown here is derived from an EMBL/GenBank/DDBJ whole genome shotgun (WGS) entry which is preliminary data.</text>
</comment>
<organism evidence="1 2">
    <name type="scientific">Durusdinium trenchii</name>
    <dbReference type="NCBI Taxonomy" id="1381693"/>
    <lineage>
        <taxon>Eukaryota</taxon>
        <taxon>Sar</taxon>
        <taxon>Alveolata</taxon>
        <taxon>Dinophyceae</taxon>
        <taxon>Suessiales</taxon>
        <taxon>Symbiodiniaceae</taxon>
        <taxon>Durusdinium</taxon>
    </lineage>
</organism>
<sequence>MDFVTLLSAPASHEHPDAVEASALVFIAEVEVFNPNLFTSEASEGHLELICRGMAGPVGEGAFQAVTLEPHVTKIVTANLSVKLREDFLTLMQAEIAASRFSLSFSLLAASTLRIFSLQLQYQMACELDVALSALMMSETRSGAVTGKNCWHQLSL</sequence>
<protein>
    <submittedName>
        <fullName evidence="1">Uncharacterized protein</fullName>
    </submittedName>
</protein>
<keyword evidence="2" id="KW-1185">Reference proteome</keyword>
<evidence type="ECO:0000313" key="1">
    <source>
        <dbReference type="EMBL" id="CAK9056510.1"/>
    </source>
</evidence>
<dbReference type="Proteomes" id="UP001642484">
    <property type="component" value="Unassembled WGS sequence"/>
</dbReference>
<name>A0ABP0N2N4_9DINO</name>